<dbReference type="PROSITE" id="PS51257">
    <property type="entry name" value="PROKAR_LIPOPROTEIN"/>
    <property type="match status" value="1"/>
</dbReference>
<evidence type="ECO:0000256" key="2">
    <source>
        <dbReference type="SAM" id="SignalP"/>
    </source>
</evidence>
<evidence type="ECO:0000313" key="3">
    <source>
        <dbReference type="EMBL" id="GGR96481.1"/>
    </source>
</evidence>
<feature type="region of interest" description="Disordered" evidence="1">
    <location>
        <begin position="34"/>
        <end position="56"/>
    </location>
</feature>
<gene>
    <name evidence="3" type="ORF">GCM10008960_24170</name>
</gene>
<accession>A0ABQ2S6B4</accession>
<feature type="compositionally biased region" description="Pro residues" evidence="1">
    <location>
        <begin position="45"/>
        <end position="56"/>
    </location>
</feature>
<dbReference type="EMBL" id="BMQN01000005">
    <property type="protein sequence ID" value="GGR96481.1"/>
    <property type="molecule type" value="Genomic_DNA"/>
</dbReference>
<evidence type="ECO:0000313" key="4">
    <source>
        <dbReference type="Proteomes" id="UP000644548"/>
    </source>
</evidence>
<sequence length="145" mass="14609">MFKQTMLTSVLLGAALLIAGCGAAPAPVQVPVPGPPSAGQATPVPVLPPTDPTPPASPIPVGPTLHVLDDSLLRVTLDDDALVIVGTDPGGTTFVRLTGCPGPCRLTGPAGVLLPVAGLRVRVLDGLTVQARAPLGDWTDAARYD</sequence>
<name>A0ABQ2S6B4_9DEIO</name>
<proteinExistence type="predicted"/>
<organism evidence="3 4">
    <name type="scientific">Deinococcus sedimenti</name>
    <dbReference type="NCBI Taxonomy" id="1867090"/>
    <lineage>
        <taxon>Bacteria</taxon>
        <taxon>Thermotogati</taxon>
        <taxon>Deinococcota</taxon>
        <taxon>Deinococci</taxon>
        <taxon>Deinococcales</taxon>
        <taxon>Deinococcaceae</taxon>
        <taxon>Deinococcus</taxon>
    </lineage>
</organism>
<keyword evidence="4" id="KW-1185">Reference proteome</keyword>
<reference evidence="4" key="1">
    <citation type="journal article" date="2019" name="Int. J. Syst. Evol. Microbiol.">
        <title>The Global Catalogue of Microorganisms (GCM) 10K type strain sequencing project: providing services to taxonomists for standard genome sequencing and annotation.</title>
        <authorList>
            <consortium name="The Broad Institute Genomics Platform"/>
            <consortium name="The Broad Institute Genome Sequencing Center for Infectious Disease"/>
            <person name="Wu L."/>
            <person name="Ma J."/>
        </authorList>
    </citation>
    <scope>NUCLEOTIDE SEQUENCE [LARGE SCALE GENOMIC DNA]</scope>
    <source>
        <strain evidence="4">JCM 31405</strain>
    </source>
</reference>
<evidence type="ECO:0008006" key="5">
    <source>
        <dbReference type="Google" id="ProtNLM"/>
    </source>
</evidence>
<feature type="chain" id="PRO_5045081547" description="Lipoprotein" evidence="2">
    <location>
        <begin position="27"/>
        <end position="145"/>
    </location>
</feature>
<protein>
    <recommendedName>
        <fullName evidence="5">Lipoprotein</fullName>
    </recommendedName>
</protein>
<dbReference type="Proteomes" id="UP000644548">
    <property type="component" value="Unassembled WGS sequence"/>
</dbReference>
<feature type="signal peptide" evidence="2">
    <location>
        <begin position="1"/>
        <end position="26"/>
    </location>
</feature>
<keyword evidence="2" id="KW-0732">Signal</keyword>
<evidence type="ECO:0000256" key="1">
    <source>
        <dbReference type="SAM" id="MobiDB-lite"/>
    </source>
</evidence>
<comment type="caution">
    <text evidence="3">The sequence shown here is derived from an EMBL/GenBank/DDBJ whole genome shotgun (WGS) entry which is preliminary data.</text>
</comment>